<feature type="transmembrane region" description="Helical" evidence="1">
    <location>
        <begin position="113"/>
        <end position="132"/>
    </location>
</feature>
<evidence type="ECO:0000313" key="3">
    <source>
        <dbReference type="Proteomes" id="UP001500298"/>
    </source>
</evidence>
<keyword evidence="1" id="KW-0472">Membrane</keyword>
<keyword evidence="1" id="KW-0812">Transmembrane</keyword>
<keyword evidence="1" id="KW-1133">Transmembrane helix</keyword>
<accession>A0ABP9D8T8</accession>
<organism evidence="2 3">
    <name type="scientific">Algivirga pacifica</name>
    <dbReference type="NCBI Taxonomy" id="1162670"/>
    <lineage>
        <taxon>Bacteria</taxon>
        <taxon>Pseudomonadati</taxon>
        <taxon>Bacteroidota</taxon>
        <taxon>Cytophagia</taxon>
        <taxon>Cytophagales</taxon>
        <taxon>Flammeovirgaceae</taxon>
        <taxon>Algivirga</taxon>
    </lineage>
</organism>
<dbReference type="RefSeq" id="WP_345370195.1">
    <property type="nucleotide sequence ID" value="NZ_BAABJX010000020.1"/>
</dbReference>
<sequence length="135" mass="15582">MILLTALAFITLFYFIINHLRNTHRKSKYVPVEATVIVQTMGGVDTDGHPGADVYVPLPYVRFTDLEGEVYEMLLKESPKYRYKKGDIITFFYNPYNINDHTFRVTERWSPTVFAASIVSFLISCVLLMILVHTI</sequence>
<reference evidence="3" key="1">
    <citation type="journal article" date="2019" name="Int. J. Syst. Evol. Microbiol.">
        <title>The Global Catalogue of Microorganisms (GCM) 10K type strain sequencing project: providing services to taxonomists for standard genome sequencing and annotation.</title>
        <authorList>
            <consortium name="The Broad Institute Genomics Platform"/>
            <consortium name="The Broad Institute Genome Sequencing Center for Infectious Disease"/>
            <person name="Wu L."/>
            <person name="Ma J."/>
        </authorList>
    </citation>
    <scope>NUCLEOTIDE SEQUENCE [LARGE SCALE GENOMIC DNA]</scope>
    <source>
        <strain evidence="3">JCM 18326</strain>
    </source>
</reference>
<evidence type="ECO:0000256" key="1">
    <source>
        <dbReference type="SAM" id="Phobius"/>
    </source>
</evidence>
<evidence type="ECO:0008006" key="4">
    <source>
        <dbReference type="Google" id="ProtNLM"/>
    </source>
</evidence>
<dbReference type="EMBL" id="BAABJX010000020">
    <property type="protein sequence ID" value="GAA4829012.1"/>
    <property type="molecule type" value="Genomic_DNA"/>
</dbReference>
<name>A0ABP9D8T8_9BACT</name>
<proteinExistence type="predicted"/>
<keyword evidence="3" id="KW-1185">Reference proteome</keyword>
<comment type="caution">
    <text evidence="2">The sequence shown here is derived from an EMBL/GenBank/DDBJ whole genome shotgun (WGS) entry which is preliminary data.</text>
</comment>
<gene>
    <name evidence="2" type="ORF">GCM10023331_12710</name>
</gene>
<evidence type="ECO:0000313" key="2">
    <source>
        <dbReference type="EMBL" id="GAA4829012.1"/>
    </source>
</evidence>
<protein>
    <recommendedName>
        <fullName evidence="4">DUF3592 domain-containing protein</fullName>
    </recommendedName>
</protein>
<dbReference type="Proteomes" id="UP001500298">
    <property type="component" value="Unassembled WGS sequence"/>
</dbReference>